<dbReference type="EMBL" id="KN847318">
    <property type="protein sequence ID" value="KIW57865.1"/>
    <property type="molecule type" value="Genomic_DNA"/>
</dbReference>
<evidence type="ECO:0008006" key="9">
    <source>
        <dbReference type="Google" id="ProtNLM"/>
    </source>
</evidence>
<dbReference type="Gene3D" id="3.40.50.1820">
    <property type="entry name" value="alpha/beta hydrolase"/>
    <property type="match status" value="2"/>
</dbReference>
<dbReference type="SUPFAM" id="SSF53474">
    <property type="entry name" value="alpha/beta-Hydrolases"/>
    <property type="match status" value="1"/>
</dbReference>
<organism evidence="7 8">
    <name type="scientific">Exophiala xenobiotica</name>
    <dbReference type="NCBI Taxonomy" id="348802"/>
    <lineage>
        <taxon>Eukaryota</taxon>
        <taxon>Fungi</taxon>
        <taxon>Dikarya</taxon>
        <taxon>Ascomycota</taxon>
        <taxon>Pezizomycotina</taxon>
        <taxon>Eurotiomycetes</taxon>
        <taxon>Chaetothyriomycetidae</taxon>
        <taxon>Chaetothyriales</taxon>
        <taxon>Herpotrichiellaceae</taxon>
        <taxon>Exophiala</taxon>
    </lineage>
</organism>
<feature type="signal peptide" evidence="6">
    <location>
        <begin position="1"/>
        <end position="18"/>
    </location>
</feature>
<proteinExistence type="inferred from homology"/>
<keyword evidence="4" id="KW-0378">Hydrolase</keyword>
<dbReference type="InterPro" id="IPR008758">
    <property type="entry name" value="Peptidase_S28"/>
</dbReference>
<dbReference type="RefSeq" id="XP_013318449.1">
    <property type="nucleotide sequence ID" value="XM_013462995.1"/>
</dbReference>
<dbReference type="GO" id="GO:0006508">
    <property type="term" value="P:proteolysis"/>
    <property type="evidence" value="ECO:0007669"/>
    <property type="project" value="UniProtKB-KW"/>
</dbReference>
<accession>A0A0D2ESZ8</accession>
<dbReference type="PANTHER" id="PTHR11010">
    <property type="entry name" value="PROTEASE S28 PRO-X CARBOXYPEPTIDASE-RELATED"/>
    <property type="match status" value="1"/>
</dbReference>
<dbReference type="HOGENOM" id="CLU_023630_0_0_1"/>
<dbReference type="PANTHER" id="PTHR11010:SF117">
    <property type="entry name" value="SERINE PROTEASE 16"/>
    <property type="match status" value="1"/>
</dbReference>
<dbReference type="GO" id="GO:0008239">
    <property type="term" value="F:dipeptidyl-peptidase activity"/>
    <property type="evidence" value="ECO:0007669"/>
    <property type="project" value="TreeGrafter"/>
</dbReference>
<evidence type="ECO:0000313" key="8">
    <source>
        <dbReference type="Proteomes" id="UP000054342"/>
    </source>
</evidence>
<evidence type="ECO:0000256" key="6">
    <source>
        <dbReference type="SAM" id="SignalP"/>
    </source>
</evidence>
<protein>
    <recommendedName>
        <fullName evidence="9">Extracelular serine carboxypeptidase</fullName>
    </recommendedName>
</protein>
<dbReference type="GO" id="GO:0070008">
    <property type="term" value="F:serine-type exopeptidase activity"/>
    <property type="evidence" value="ECO:0007669"/>
    <property type="project" value="InterPro"/>
</dbReference>
<evidence type="ECO:0000256" key="4">
    <source>
        <dbReference type="ARBA" id="ARBA00022801"/>
    </source>
</evidence>
<keyword evidence="8" id="KW-1185">Reference proteome</keyword>
<keyword evidence="5" id="KW-0325">Glycoprotein</keyword>
<dbReference type="FunFam" id="3.40.50.1820:FF:000251">
    <property type="entry name" value="Extracelular serine carboxypeptidase, putative"/>
    <property type="match status" value="1"/>
</dbReference>
<comment type="similarity">
    <text evidence="1">Belongs to the peptidase S28 family.</text>
</comment>
<evidence type="ECO:0000256" key="2">
    <source>
        <dbReference type="ARBA" id="ARBA00022670"/>
    </source>
</evidence>
<evidence type="ECO:0000256" key="1">
    <source>
        <dbReference type="ARBA" id="ARBA00011079"/>
    </source>
</evidence>
<reference evidence="7 8" key="1">
    <citation type="submission" date="2015-01" db="EMBL/GenBank/DDBJ databases">
        <title>The Genome Sequence of Exophiala xenobiotica CBS118157.</title>
        <authorList>
            <consortium name="The Broad Institute Genomics Platform"/>
            <person name="Cuomo C."/>
            <person name="de Hoog S."/>
            <person name="Gorbushina A."/>
            <person name="Stielow B."/>
            <person name="Teixiera M."/>
            <person name="Abouelleil A."/>
            <person name="Chapman S.B."/>
            <person name="Priest M."/>
            <person name="Young S.K."/>
            <person name="Wortman J."/>
            <person name="Nusbaum C."/>
            <person name="Birren B."/>
        </authorList>
    </citation>
    <scope>NUCLEOTIDE SEQUENCE [LARGE SCALE GENOMIC DNA]</scope>
    <source>
        <strain evidence="7 8">CBS 118157</strain>
    </source>
</reference>
<name>A0A0D2ESZ8_9EURO</name>
<dbReference type="GeneID" id="25324330"/>
<keyword evidence="3 6" id="KW-0732">Signal</keyword>
<evidence type="ECO:0000256" key="5">
    <source>
        <dbReference type="ARBA" id="ARBA00023180"/>
    </source>
</evidence>
<sequence>MKGAFLLIAGAFCGTALAKIIAPAPHSLRPHDDIDPTELYPAHNISVPVDHFHNETKYEPHTNASFNLRYFFDASHYKPGGPVIVLQSGEADATGRLPFLQKGILAQLANATNGIGVVLEHRYYGTSFPTKNLTTKSLRFLTTEQALADQAYFASHIVFPGLEHMNLTAPHTPYITYGGSYAGGFAAFMRKLYPDLYFGAISSSGVTEAIYDYWQYYEPIRQYGPPTCIETQMKLINILDNILMENDTATVRQLKTGFGMETLTHNDDFANLASYGIGGWQSRNWDPAVNVPDFEYYCGNITSNKVLWPSYKAMSSAASSLVEAGGWGNESKTLTTSMLNFMAWTNNSYGVSSCDRPSLNECYNNHNASAPMYTDKSLDNYNALSWAYQYCNEFGYIQTGSGVPKNKLPLISRLLTLDYLTLVCRLAFNITSPPDVKAINKYGGFNISYPRLALVGGEADPWRPVTPLATLDVPDQLNRTSNASEPVILIAGAVHHWEENGLFPNETTAKLPPPPVVQAQKQLAQVVKGWMMEWNETQH</sequence>
<dbReference type="Proteomes" id="UP000054342">
    <property type="component" value="Unassembled WGS sequence"/>
</dbReference>
<evidence type="ECO:0000313" key="7">
    <source>
        <dbReference type="EMBL" id="KIW57865.1"/>
    </source>
</evidence>
<dbReference type="Pfam" id="PF05577">
    <property type="entry name" value="Peptidase_S28"/>
    <property type="match status" value="2"/>
</dbReference>
<gene>
    <name evidence="7" type="ORF">PV05_02422</name>
</gene>
<evidence type="ECO:0000256" key="3">
    <source>
        <dbReference type="ARBA" id="ARBA00022729"/>
    </source>
</evidence>
<dbReference type="InterPro" id="IPR029058">
    <property type="entry name" value="AB_hydrolase_fold"/>
</dbReference>
<dbReference type="OrthoDB" id="1735038at2759"/>
<keyword evidence="2" id="KW-0645">Protease</keyword>
<dbReference type="AlphaFoldDB" id="A0A0D2ESZ8"/>
<feature type="chain" id="PRO_5002252479" description="Extracelular serine carboxypeptidase" evidence="6">
    <location>
        <begin position="19"/>
        <end position="539"/>
    </location>
</feature>